<dbReference type="STRING" id="1539051.AL01_06300"/>
<gene>
    <name evidence="3" type="ORF">AL01_06300</name>
</gene>
<proteinExistence type="predicted"/>
<accession>A0A1S8GPR2</accession>
<name>A0A1S8GPR2_9PROT</name>
<keyword evidence="1" id="KW-0812">Transmembrane</keyword>
<dbReference type="PANTHER" id="PTHR22911:SF137">
    <property type="entry name" value="SOLUTE CARRIER FAMILY 35 MEMBER G2-RELATED"/>
    <property type="match status" value="1"/>
</dbReference>
<organism evidence="3 4">
    <name type="scientific">Bombella intestini</name>
    <dbReference type="NCBI Taxonomy" id="1539051"/>
    <lineage>
        <taxon>Bacteria</taxon>
        <taxon>Pseudomonadati</taxon>
        <taxon>Pseudomonadota</taxon>
        <taxon>Alphaproteobacteria</taxon>
        <taxon>Acetobacterales</taxon>
        <taxon>Acetobacteraceae</taxon>
        <taxon>Bombella</taxon>
    </lineage>
</organism>
<dbReference type="InterPro" id="IPR037185">
    <property type="entry name" value="EmrE-like"/>
</dbReference>
<keyword evidence="1" id="KW-1133">Transmembrane helix</keyword>
<evidence type="ECO:0000259" key="2">
    <source>
        <dbReference type="Pfam" id="PF00892"/>
    </source>
</evidence>
<dbReference type="FunFam" id="1.10.3730.20:FF:000009">
    <property type="entry name" value="EamA family transporter"/>
    <property type="match status" value="1"/>
</dbReference>
<sequence length="144" mass="15135">MIMLSSSWIFWALLSAGFAALTALCAKIGVSTIDSDLATFIRTLVILGVLGTILLVTGKFHSTEGFNPRACLFLLLSGLATGASWLCYFRALKMGDAVRVAPLDKLSVVFVAILGVTVLGEQLSVKGWLGIAFIGLGAILVSLS</sequence>
<feature type="transmembrane region" description="Helical" evidence="1">
    <location>
        <begin position="103"/>
        <end position="120"/>
    </location>
</feature>
<evidence type="ECO:0000313" key="4">
    <source>
        <dbReference type="Proteomes" id="UP000200980"/>
    </source>
</evidence>
<dbReference type="InterPro" id="IPR000620">
    <property type="entry name" value="EamA_dom"/>
</dbReference>
<dbReference type="AlphaFoldDB" id="A0A1S8GPR2"/>
<dbReference type="Pfam" id="PF00892">
    <property type="entry name" value="EamA"/>
    <property type="match status" value="1"/>
</dbReference>
<feature type="transmembrane region" description="Helical" evidence="1">
    <location>
        <begin position="70"/>
        <end position="91"/>
    </location>
</feature>
<evidence type="ECO:0000256" key="1">
    <source>
        <dbReference type="SAM" id="Phobius"/>
    </source>
</evidence>
<comment type="caution">
    <text evidence="3">The sequence shown here is derived from an EMBL/GenBank/DDBJ whole genome shotgun (WGS) entry which is preliminary data.</text>
</comment>
<keyword evidence="4" id="KW-1185">Reference proteome</keyword>
<evidence type="ECO:0000313" key="3">
    <source>
        <dbReference type="EMBL" id="OOL18399.1"/>
    </source>
</evidence>
<keyword evidence="1" id="KW-0472">Membrane</keyword>
<dbReference type="GO" id="GO:0016020">
    <property type="term" value="C:membrane"/>
    <property type="evidence" value="ECO:0007669"/>
    <property type="project" value="InterPro"/>
</dbReference>
<reference evidence="3 4" key="1">
    <citation type="journal article" date="2016" name="PLoS ONE">
        <title>Whole-Genome Sequence Analysis of Bombella intestini LMG 28161T, a Novel Acetic Acid Bacterium Isolated from the Crop of a Red-Tailed Bumble Bee, Bombus lapidarius.</title>
        <authorList>
            <person name="Li L."/>
            <person name="Illeghems K."/>
            <person name="Van Kerrebroeck S."/>
            <person name="Borremans W."/>
            <person name="Cleenwerck I."/>
            <person name="Smagghe G."/>
            <person name="De Vuyst L."/>
            <person name="Vandamme P."/>
        </authorList>
    </citation>
    <scope>NUCLEOTIDE SEQUENCE [LARGE SCALE GENOMIC DNA]</scope>
    <source>
        <strain evidence="3 4">R-52487</strain>
    </source>
</reference>
<dbReference type="Proteomes" id="UP000200980">
    <property type="component" value="Unassembled WGS sequence"/>
</dbReference>
<feature type="transmembrane region" description="Helical" evidence="1">
    <location>
        <begin position="127"/>
        <end position="143"/>
    </location>
</feature>
<feature type="transmembrane region" description="Helical" evidence="1">
    <location>
        <begin position="41"/>
        <end position="58"/>
    </location>
</feature>
<dbReference type="PANTHER" id="PTHR22911">
    <property type="entry name" value="ACYL-MALONYL CONDENSING ENZYME-RELATED"/>
    <property type="match status" value="1"/>
</dbReference>
<feature type="domain" description="EamA" evidence="2">
    <location>
        <begin position="7"/>
        <end position="142"/>
    </location>
</feature>
<dbReference type="Gene3D" id="1.10.3730.20">
    <property type="match status" value="1"/>
</dbReference>
<dbReference type="SUPFAM" id="SSF103481">
    <property type="entry name" value="Multidrug resistance efflux transporter EmrE"/>
    <property type="match status" value="1"/>
</dbReference>
<protein>
    <submittedName>
        <fullName evidence="3">Transporter</fullName>
    </submittedName>
</protein>
<dbReference type="EMBL" id="JATM01000003">
    <property type="protein sequence ID" value="OOL18399.1"/>
    <property type="molecule type" value="Genomic_DNA"/>
</dbReference>